<dbReference type="OrthoDB" id="5460933at2"/>
<organism evidence="2 3">
    <name type="scientific">Aquabacterium soli</name>
    <dbReference type="NCBI Taxonomy" id="2493092"/>
    <lineage>
        <taxon>Bacteria</taxon>
        <taxon>Pseudomonadati</taxon>
        <taxon>Pseudomonadota</taxon>
        <taxon>Betaproteobacteria</taxon>
        <taxon>Burkholderiales</taxon>
        <taxon>Aquabacterium</taxon>
    </lineage>
</organism>
<evidence type="ECO:0000313" key="2">
    <source>
        <dbReference type="EMBL" id="RRS05329.1"/>
    </source>
</evidence>
<dbReference type="AlphaFoldDB" id="A0A3R8U5W0"/>
<gene>
    <name evidence="2" type="ORF">EIP75_05620</name>
</gene>
<proteinExistence type="predicted"/>
<dbReference type="InterPro" id="IPR055245">
    <property type="entry name" value="HTH_proteobacteria"/>
</dbReference>
<comment type="caution">
    <text evidence="2">The sequence shown here is derived from an EMBL/GenBank/DDBJ whole genome shotgun (WGS) entry which is preliminary data.</text>
</comment>
<dbReference type="EMBL" id="RSED01000004">
    <property type="protein sequence ID" value="RRS05329.1"/>
    <property type="molecule type" value="Genomic_DNA"/>
</dbReference>
<evidence type="ECO:0000313" key="3">
    <source>
        <dbReference type="Proteomes" id="UP000269265"/>
    </source>
</evidence>
<sequence length="99" mass="11340">MITPERRAALHAIRDSIPGCERSSQKQRILTAIQQLGSVTTFECMRHLDCYDPRPRKLELVQDGHPIMLAWDRMATESGTLHRVGRYYLARDMATEVTA</sequence>
<keyword evidence="3" id="KW-1185">Reference proteome</keyword>
<name>A0A3R8U5W0_9BURK</name>
<feature type="domain" description="Winged helix-turn-helix" evidence="1">
    <location>
        <begin position="24"/>
        <end position="91"/>
    </location>
</feature>
<dbReference type="Proteomes" id="UP000269265">
    <property type="component" value="Unassembled WGS sequence"/>
</dbReference>
<accession>A0A3R8U5W0</accession>
<dbReference type="Pfam" id="PF14090">
    <property type="entry name" value="HTH_39"/>
    <property type="match status" value="1"/>
</dbReference>
<evidence type="ECO:0000259" key="1">
    <source>
        <dbReference type="Pfam" id="PF14090"/>
    </source>
</evidence>
<reference evidence="2 3" key="1">
    <citation type="submission" date="2018-12" db="EMBL/GenBank/DDBJ databases">
        <title>The whole draft genome of Aquabacterium sp. SJQ9.</title>
        <authorList>
            <person name="Sun L."/>
            <person name="Gao X."/>
            <person name="Chen W."/>
            <person name="Huang K."/>
        </authorList>
    </citation>
    <scope>NUCLEOTIDE SEQUENCE [LARGE SCALE GENOMIC DNA]</scope>
    <source>
        <strain evidence="2 3">SJQ9</strain>
    </source>
</reference>
<protein>
    <recommendedName>
        <fullName evidence="1">Winged helix-turn-helix domain-containing protein</fullName>
    </recommendedName>
</protein>